<keyword evidence="8" id="KW-1185">Reference proteome</keyword>
<reference evidence="8" key="1">
    <citation type="journal article" date="2019" name="Int. J. Syst. Evol. Microbiol.">
        <title>The Global Catalogue of Microorganisms (GCM) 10K type strain sequencing project: providing services to taxonomists for standard genome sequencing and annotation.</title>
        <authorList>
            <consortium name="The Broad Institute Genomics Platform"/>
            <consortium name="The Broad Institute Genome Sequencing Center for Infectious Disease"/>
            <person name="Wu L."/>
            <person name="Ma J."/>
        </authorList>
    </citation>
    <scope>NUCLEOTIDE SEQUENCE [LARGE SCALE GENOMIC DNA]</scope>
    <source>
        <strain evidence="8">CGMCC 1.15731</strain>
    </source>
</reference>
<dbReference type="InterPro" id="IPR000620">
    <property type="entry name" value="EamA_dom"/>
</dbReference>
<comment type="subcellular location">
    <subcellularLocation>
        <location evidence="1">Membrane</location>
        <topology evidence="1">Multi-pass membrane protein</topology>
    </subcellularLocation>
</comment>
<name>A0ABV9H2I8_9HYPH</name>
<gene>
    <name evidence="7" type="ORF">ACFO1V_05150</name>
</gene>
<dbReference type="PANTHER" id="PTHR32322">
    <property type="entry name" value="INNER MEMBRANE TRANSPORTER"/>
    <property type="match status" value="1"/>
</dbReference>
<keyword evidence="3 5" id="KW-1133">Transmembrane helix</keyword>
<dbReference type="InterPro" id="IPR037185">
    <property type="entry name" value="EmrE-like"/>
</dbReference>
<feature type="transmembrane region" description="Helical" evidence="5">
    <location>
        <begin position="92"/>
        <end position="114"/>
    </location>
</feature>
<feature type="transmembrane region" description="Helical" evidence="5">
    <location>
        <begin position="7"/>
        <end position="26"/>
    </location>
</feature>
<evidence type="ECO:0000256" key="5">
    <source>
        <dbReference type="SAM" id="Phobius"/>
    </source>
</evidence>
<dbReference type="InterPro" id="IPR050638">
    <property type="entry name" value="AA-Vitamin_Transporters"/>
</dbReference>
<feature type="transmembrane region" description="Helical" evidence="5">
    <location>
        <begin position="210"/>
        <end position="229"/>
    </location>
</feature>
<feature type="transmembrane region" description="Helical" evidence="5">
    <location>
        <begin position="146"/>
        <end position="164"/>
    </location>
</feature>
<dbReference type="RefSeq" id="WP_374830249.1">
    <property type="nucleotide sequence ID" value="NZ_JBHEEZ010000003.1"/>
</dbReference>
<comment type="caution">
    <text evidence="7">The sequence shown here is derived from an EMBL/GenBank/DDBJ whole genome shotgun (WGS) entry which is preliminary data.</text>
</comment>
<evidence type="ECO:0000259" key="6">
    <source>
        <dbReference type="Pfam" id="PF00892"/>
    </source>
</evidence>
<feature type="domain" description="EamA" evidence="6">
    <location>
        <begin position="10"/>
        <end position="136"/>
    </location>
</feature>
<feature type="transmembrane region" description="Helical" evidence="5">
    <location>
        <begin position="185"/>
        <end position="204"/>
    </location>
</feature>
<dbReference type="EMBL" id="JBHSEL010000044">
    <property type="protein sequence ID" value="MFC4624614.1"/>
    <property type="molecule type" value="Genomic_DNA"/>
</dbReference>
<protein>
    <submittedName>
        <fullName evidence="7">DMT family transporter</fullName>
    </submittedName>
</protein>
<feature type="domain" description="EamA" evidence="6">
    <location>
        <begin position="149"/>
        <end position="282"/>
    </location>
</feature>
<dbReference type="SUPFAM" id="SSF103481">
    <property type="entry name" value="Multidrug resistance efflux transporter EmrE"/>
    <property type="match status" value="2"/>
</dbReference>
<evidence type="ECO:0000256" key="4">
    <source>
        <dbReference type="ARBA" id="ARBA00023136"/>
    </source>
</evidence>
<feature type="transmembrane region" description="Helical" evidence="5">
    <location>
        <begin position="121"/>
        <end position="140"/>
    </location>
</feature>
<accession>A0ABV9H2I8</accession>
<dbReference type="Pfam" id="PF00892">
    <property type="entry name" value="EamA"/>
    <property type="match status" value="2"/>
</dbReference>
<sequence>MKPKDIASYIFLAIAWGLSFLVTLHVVRGFGWVGAVAFRALIASATLFAIARLSGRTLSFRIGWSRFAVLGLSTVTLQLIGLSYAIPRIGTAMSAICVASIPLFSMVISQLWGLERITLRGLTGLLLGFFGMIVLVGFPAQEITQSFILGCIAAIIACIASAYGSNYASRNFKGIGSWEMTIGSFLLGGILCLPLLIVVPVPGIPAPADFLYLFTAACLMSALTYLIYFRLVASIGPTKAVSVEFVVTVIAVLVGALYLHEPLSVLQLIGAAVIITGCSLVLSARPGVPPQTAAE</sequence>
<evidence type="ECO:0000256" key="3">
    <source>
        <dbReference type="ARBA" id="ARBA00022989"/>
    </source>
</evidence>
<feature type="transmembrane region" description="Helical" evidence="5">
    <location>
        <begin position="265"/>
        <end position="284"/>
    </location>
</feature>
<dbReference type="Proteomes" id="UP001596042">
    <property type="component" value="Unassembled WGS sequence"/>
</dbReference>
<feature type="transmembrane region" description="Helical" evidence="5">
    <location>
        <begin position="32"/>
        <end position="55"/>
    </location>
</feature>
<keyword evidence="4 5" id="KW-0472">Membrane</keyword>
<proteinExistence type="predicted"/>
<evidence type="ECO:0000313" key="7">
    <source>
        <dbReference type="EMBL" id="MFC4624614.1"/>
    </source>
</evidence>
<feature type="transmembrane region" description="Helical" evidence="5">
    <location>
        <begin position="241"/>
        <end position="259"/>
    </location>
</feature>
<organism evidence="7 8">
    <name type="scientific">Daeguia caeni</name>
    <dbReference type="NCBI Taxonomy" id="439612"/>
    <lineage>
        <taxon>Bacteria</taxon>
        <taxon>Pseudomonadati</taxon>
        <taxon>Pseudomonadota</taxon>
        <taxon>Alphaproteobacteria</taxon>
        <taxon>Hyphomicrobiales</taxon>
        <taxon>Brucellaceae</taxon>
        <taxon>Daeguia</taxon>
    </lineage>
</organism>
<dbReference type="PANTHER" id="PTHR32322:SF9">
    <property type="entry name" value="AMINO-ACID METABOLITE EFFLUX PUMP-RELATED"/>
    <property type="match status" value="1"/>
</dbReference>
<keyword evidence="2 5" id="KW-0812">Transmembrane</keyword>
<evidence type="ECO:0000256" key="1">
    <source>
        <dbReference type="ARBA" id="ARBA00004141"/>
    </source>
</evidence>
<feature type="transmembrane region" description="Helical" evidence="5">
    <location>
        <begin position="67"/>
        <end position="86"/>
    </location>
</feature>
<evidence type="ECO:0000313" key="8">
    <source>
        <dbReference type="Proteomes" id="UP001596042"/>
    </source>
</evidence>
<evidence type="ECO:0000256" key="2">
    <source>
        <dbReference type="ARBA" id="ARBA00022692"/>
    </source>
</evidence>